<keyword evidence="5 7" id="KW-1133">Transmembrane helix</keyword>
<feature type="transmembrane region" description="Helical" evidence="7">
    <location>
        <begin position="264"/>
        <end position="281"/>
    </location>
</feature>
<keyword evidence="4 7" id="KW-0812">Transmembrane</keyword>
<comment type="caution">
    <text evidence="9">The sequence shown here is derived from an EMBL/GenBank/DDBJ whole genome shotgun (WGS) entry which is preliminary data.</text>
</comment>
<gene>
    <name evidence="9" type="ORF">ENS31_12425</name>
</gene>
<evidence type="ECO:0000256" key="2">
    <source>
        <dbReference type="ARBA" id="ARBA00005745"/>
    </source>
</evidence>
<comment type="similarity">
    <text evidence="2">Belongs to the GSP F family.</text>
</comment>
<proteinExistence type="inferred from homology"/>
<dbReference type="InterPro" id="IPR003004">
    <property type="entry name" value="GspF/PilC"/>
</dbReference>
<evidence type="ECO:0000259" key="8">
    <source>
        <dbReference type="Pfam" id="PF00482"/>
    </source>
</evidence>
<dbReference type="InterPro" id="IPR042094">
    <property type="entry name" value="T2SS_GspF_sf"/>
</dbReference>
<feature type="domain" description="Type II secretion system protein GspF" evidence="8">
    <location>
        <begin position="114"/>
        <end position="232"/>
    </location>
</feature>
<keyword evidence="6 7" id="KW-0472">Membrane</keyword>
<evidence type="ECO:0000256" key="1">
    <source>
        <dbReference type="ARBA" id="ARBA00004651"/>
    </source>
</evidence>
<accession>A0A7V3E8J3</accession>
<dbReference type="Gene3D" id="1.20.81.30">
    <property type="entry name" value="Type II secretion system (T2SS), domain F"/>
    <property type="match status" value="2"/>
</dbReference>
<sequence length="458" mass="51192">MVEFKFTAQKVNGQTITGTLTANALSEGKKKLATLAEKNQLKVLSIEKKRTFLYKAQKGNDKPIKGEQKAFNKKEVEDALTRLGYKVISVNQKLIDFQAKPPVSEIVTFVKISAELLEQKLSYGEILNLLINDTQNATLKNTLKEINNELKKGADSQVTFLKYQDVFGKFTAYMLGLASKSGNMTEIYKATAKFLERRQEFKKNLRSALITPLVTVFVLFLAVIFYVGYIFPETAKLFVRFGVELPPMTAFTLKISDFLIENPYLVAAFLIIPPVALFYFSRTEKGAYLIDKWILTLPVIGPLIHKTLIEVFCRVFYALYSGSAESIEPIRIAAEAAGNRYFEDRIKNVAIPLMIKKGVGVTEAFEAAGVFTETALSRFHSGEETGTIKNTALQLANYYEAETVYKLKNLIELIQVAIAMIIMIVMIALTLVSAETATVRPKTPGTASVNNNTEFRIT</sequence>
<dbReference type="PANTHER" id="PTHR30012">
    <property type="entry name" value="GENERAL SECRETION PATHWAY PROTEIN"/>
    <property type="match status" value="1"/>
</dbReference>
<evidence type="ECO:0000256" key="3">
    <source>
        <dbReference type="ARBA" id="ARBA00022475"/>
    </source>
</evidence>
<evidence type="ECO:0000256" key="4">
    <source>
        <dbReference type="ARBA" id="ARBA00022692"/>
    </source>
</evidence>
<dbReference type="Pfam" id="PF00482">
    <property type="entry name" value="T2SSF"/>
    <property type="match status" value="2"/>
</dbReference>
<comment type="subcellular location">
    <subcellularLocation>
        <location evidence="1">Cell membrane</location>
        <topology evidence="1">Multi-pass membrane protein</topology>
    </subcellularLocation>
</comment>
<evidence type="ECO:0000256" key="5">
    <source>
        <dbReference type="ARBA" id="ARBA00022989"/>
    </source>
</evidence>
<feature type="transmembrane region" description="Helical" evidence="7">
    <location>
        <begin position="413"/>
        <end position="432"/>
    </location>
</feature>
<protein>
    <submittedName>
        <fullName evidence="9">Type II secretion system F family protein</fullName>
    </submittedName>
</protein>
<feature type="domain" description="Type II secretion system protein GspF" evidence="8">
    <location>
        <begin position="312"/>
        <end position="432"/>
    </location>
</feature>
<feature type="transmembrane region" description="Helical" evidence="7">
    <location>
        <begin position="207"/>
        <end position="231"/>
    </location>
</feature>
<dbReference type="PANTHER" id="PTHR30012:SF0">
    <property type="entry name" value="TYPE II SECRETION SYSTEM PROTEIN F-RELATED"/>
    <property type="match status" value="1"/>
</dbReference>
<reference evidence="9" key="1">
    <citation type="journal article" date="2020" name="mSystems">
        <title>Genome- and Community-Level Interaction Insights into Carbon Utilization and Element Cycling Functions of Hydrothermarchaeota in Hydrothermal Sediment.</title>
        <authorList>
            <person name="Zhou Z."/>
            <person name="Liu Y."/>
            <person name="Xu W."/>
            <person name="Pan J."/>
            <person name="Luo Z.H."/>
            <person name="Li M."/>
        </authorList>
    </citation>
    <scope>NUCLEOTIDE SEQUENCE [LARGE SCALE GENOMIC DNA]</scope>
    <source>
        <strain evidence="9">SpSt-479</strain>
    </source>
</reference>
<evidence type="ECO:0000256" key="6">
    <source>
        <dbReference type="ARBA" id="ARBA00023136"/>
    </source>
</evidence>
<name>A0A7V3E8J3_9BACT</name>
<evidence type="ECO:0000313" key="9">
    <source>
        <dbReference type="EMBL" id="HFI92314.1"/>
    </source>
</evidence>
<organism evidence="9">
    <name type="scientific">Ignavibacterium album</name>
    <dbReference type="NCBI Taxonomy" id="591197"/>
    <lineage>
        <taxon>Bacteria</taxon>
        <taxon>Pseudomonadati</taxon>
        <taxon>Ignavibacteriota</taxon>
        <taxon>Ignavibacteria</taxon>
        <taxon>Ignavibacteriales</taxon>
        <taxon>Ignavibacteriaceae</taxon>
        <taxon>Ignavibacterium</taxon>
    </lineage>
</organism>
<keyword evidence="3" id="KW-1003">Cell membrane</keyword>
<dbReference type="InterPro" id="IPR018076">
    <property type="entry name" value="T2SS_GspF_dom"/>
</dbReference>
<dbReference type="EMBL" id="DSUJ01000010">
    <property type="protein sequence ID" value="HFI92314.1"/>
    <property type="molecule type" value="Genomic_DNA"/>
</dbReference>
<dbReference type="GO" id="GO:0005886">
    <property type="term" value="C:plasma membrane"/>
    <property type="evidence" value="ECO:0007669"/>
    <property type="project" value="UniProtKB-SubCell"/>
</dbReference>
<dbReference type="AlphaFoldDB" id="A0A7V3E8J3"/>
<evidence type="ECO:0000256" key="7">
    <source>
        <dbReference type="SAM" id="Phobius"/>
    </source>
</evidence>